<accession>A0A165MCC8</accession>
<evidence type="ECO:0000256" key="5">
    <source>
        <dbReference type="RuleBase" id="RU368021"/>
    </source>
</evidence>
<sequence>MPSTLPSKRASITAERDEDEDDAPKTRRHLGIDELFVQLKHYNATVRKDAIAGLKELFKAHPELLQSHITQTLRFCAPLVADDESTVRKALLSLLSWLFETVPTDKIRPHAPTLLLFVTSAQTHIFPEIRVDGVRFLDALLASVPDVVTRAWADESSPSSSSAADGRRVLSGYLALLNASSTSSDSKDANAPSTSGAVLSPASRLLVLRSLSTFLRNALETGTSSSRTPVWFLSSSFSNQQAFDAFTQVLGNSKTSTPAVTIWTPEYDESSSFDFVADAGGDAWSFAHIVDSVTAAVALQSSAAGSSTGASATSTIRTADLAHTLQPILTAAFLDGAPSLQAVTSRMSSAAQLDIDTVVAVADVVRTLYVAIFSGASLPATNLNVACNDLRSVLSYMDPHFPFHVASNYDHQMAHAVQRLNLTYCELTGLYALVQSTMTTNATSSNRGRRGAKSKTPRKQTSTTSAQMERIANFIIDLLDMGKVSQPIQADAYRSLLPSIWSLLNADSDPSGSGEALQQRVLAATVQHAIQTQSTGAVKPLATVFVAQLLLLQYEPQYCGAFRIPVTLTKELERWLQELPKLCWELGNSHLPLTETIFTFLLRLVQRAQLPPPVLASLRSRLCPYFMISHATRGKLQGPFAKLQTAGSTRGAGKLSRLALDLAVTLAHGEDAQEELRTAVQWATATTEESAFVL</sequence>
<dbReference type="InterPro" id="IPR011989">
    <property type="entry name" value="ARM-like"/>
</dbReference>
<dbReference type="GO" id="GO:0006364">
    <property type="term" value="P:rRNA processing"/>
    <property type="evidence" value="ECO:0007669"/>
    <property type="project" value="UniProtKB-UniRule"/>
</dbReference>
<dbReference type="PANTHER" id="PTHR16056:SF2">
    <property type="entry name" value="TESTIS-EXPRESSED PROTEIN 10"/>
    <property type="match status" value="1"/>
</dbReference>
<comment type="subunit">
    <text evidence="5">Component of the RIX1 complex.</text>
</comment>
<organism evidence="8 9">
    <name type="scientific">Exidia glandulosa HHB12029</name>
    <dbReference type="NCBI Taxonomy" id="1314781"/>
    <lineage>
        <taxon>Eukaryota</taxon>
        <taxon>Fungi</taxon>
        <taxon>Dikarya</taxon>
        <taxon>Basidiomycota</taxon>
        <taxon>Agaricomycotina</taxon>
        <taxon>Agaricomycetes</taxon>
        <taxon>Auriculariales</taxon>
        <taxon>Exidiaceae</taxon>
        <taxon>Exidia</taxon>
    </lineage>
</organism>
<name>A0A165MCC8_EXIGL</name>
<evidence type="ECO:0000256" key="2">
    <source>
        <dbReference type="ARBA" id="ARBA00004123"/>
    </source>
</evidence>
<reference evidence="8 9" key="1">
    <citation type="journal article" date="2016" name="Mol. Biol. Evol.">
        <title>Comparative Genomics of Early-Diverging Mushroom-Forming Fungi Provides Insights into the Origins of Lignocellulose Decay Capabilities.</title>
        <authorList>
            <person name="Nagy L.G."/>
            <person name="Riley R."/>
            <person name="Tritt A."/>
            <person name="Adam C."/>
            <person name="Daum C."/>
            <person name="Floudas D."/>
            <person name="Sun H."/>
            <person name="Yadav J.S."/>
            <person name="Pangilinan J."/>
            <person name="Larsson K.H."/>
            <person name="Matsuura K."/>
            <person name="Barry K."/>
            <person name="Labutti K."/>
            <person name="Kuo R."/>
            <person name="Ohm R.A."/>
            <person name="Bhattacharya S.S."/>
            <person name="Shirouzu T."/>
            <person name="Yoshinaga Y."/>
            <person name="Martin F.M."/>
            <person name="Grigoriev I.V."/>
            <person name="Hibbett D.S."/>
        </authorList>
    </citation>
    <scope>NUCLEOTIDE SEQUENCE [LARGE SCALE GENOMIC DNA]</scope>
    <source>
        <strain evidence="8 9">HHB12029</strain>
    </source>
</reference>
<dbReference type="OrthoDB" id="361362at2759"/>
<dbReference type="InParanoid" id="A0A165MCC8"/>
<feature type="region of interest" description="Disordered" evidence="6">
    <location>
        <begin position="1"/>
        <end position="25"/>
    </location>
</feature>
<evidence type="ECO:0000256" key="1">
    <source>
        <dbReference type="ARBA" id="ARBA00002355"/>
    </source>
</evidence>
<dbReference type="PANTHER" id="PTHR16056">
    <property type="entry name" value="REGULATOR OF MICROTUBULE DYNAMICS PROTEIN"/>
    <property type="match status" value="1"/>
</dbReference>
<evidence type="ECO:0000313" key="9">
    <source>
        <dbReference type="Proteomes" id="UP000077266"/>
    </source>
</evidence>
<comment type="function">
    <text evidence="1 5">Component of the RIX1 complex required for processing of ITS2 sequences from 35S pre-rRNA.</text>
</comment>
<comment type="subcellular location">
    <subcellularLocation>
        <location evidence="2 5">Nucleus</location>
    </subcellularLocation>
</comment>
<dbReference type="GO" id="GO:0005634">
    <property type="term" value="C:nucleus"/>
    <property type="evidence" value="ECO:0007669"/>
    <property type="project" value="UniProtKB-SubCell"/>
</dbReference>
<dbReference type="Proteomes" id="UP000077266">
    <property type="component" value="Unassembled WGS sequence"/>
</dbReference>
<comment type="similarity">
    <text evidence="3 5">Belongs to the IPI1/TEX10 family.</text>
</comment>
<gene>
    <name evidence="8" type="ORF">EXIGLDRAFT_746377</name>
</gene>
<evidence type="ECO:0000256" key="3">
    <source>
        <dbReference type="ARBA" id="ARBA00006427"/>
    </source>
</evidence>
<proteinExistence type="inferred from homology"/>
<feature type="region of interest" description="Disordered" evidence="6">
    <location>
        <begin position="441"/>
        <end position="465"/>
    </location>
</feature>
<dbReference type="AlphaFoldDB" id="A0A165MCC8"/>
<feature type="domain" description="Pre-rRNA-processing protein Ipi1 N-terminal" evidence="7">
    <location>
        <begin position="106"/>
        <end position="215"/>
    </location>
</feature>
<keyword evidence="4 5" id="KW-0539">Nucleus</keyword>
<protein>
    <recommendedName>
        <fullName evidence="5">Pre-rRNA-processing protein</fullName>
    </recommendedName>
</protein>
<dbReference type="EMBL" id="KV425913">
    <property type="protein sequence ID" value="KZV99060.1"/>
    <property type="molecule type" value="Genomic_DNA"/>
</dbReference>
<evidence type="ECO:0000256" key="6">
    <source>
        <dbReference type="SAM" id="MobiDB-lite"/>
    </source>
</evidence>
<evidence type="ECO:0000256" key="4">
    <source>
        <dbReference type="ARBA" id="ARBA00023242"/>
    </source>
</evidence>
<dbReference type="GO" id="GO:0120330">
    <property type="term" value="C:rixosome complex"/>
    <property type="evidence" value="ECO:0007669"/>
    <property type="project" value="UniProtKB-UniRule"/>
</dbReference>
<dbReference type="Pfam" id="PF12333">
    <property type="entry name" value="Ipi1_N"/>
    <property type="match status" value="1"/>
</dbReference>
<dbReference type="InterPro" id="IPR016024">
    <property type="entry name" value="ARM-type_fold"/>
</dbReference>
<evidence type="ECO:0000259" key="7">
    <source>
        <dbReference type="Pfam" id="PF12333"/>
    </source>
</evidence>
<keyword evidence="5" id="KW-0698">rRNA processing</keyword>
<dbReference type="STRING" id="1314781.A0A165MCC8"/>
<dbReference type="Gene3D" id="1.25.10.10">
    <property type="entry name" value="Leucine-rich Repeat Variant"/>
    <property type="match status" value="1"/>
</dbReference>
<evidence type="ECO:0000313" key="8">
    <source>
        <dbReference type="EMBL" id="KZV99060.1"/>
    </source>
</evidence>
<keyword evidence="5" id="KW-0690">Ribosome biogenesis</keyword>
<dbReference type="SUPFAM" id="SSF48371">
    <property type="entry name" value="ARM repeat"/>
    <property type="match status" value="1"/>
</dbReference>
<dbReference type="InterPro" id="IPR024679">
    <property type="entry name" value="Ipi1_N"/>
</dbReference>
<keyword evidence="9" id="KW-1185">Reference proteome</keyword>
<feature type="compositionally biased region" description="Basic residues" evidence="6">
    <location>
        <begin position="447"/>
        <end position="458"/>
    </location>
</feature>